<dbReference type="AlphaFoldDB" id="A0A2U0SIW1"/>
<keyword evidence="3" id="KW-1185">Reference proteome</keyword>
<name>A0A2U0SIW1_9SPHN</name>
<feature type="signal peptide" evidence="1">
    <location>
        <begin position="1"/>
        <end position="21"/>
    </location>
</feature>
<protein>
    <recommendedName>
        <fullName evidence="4">DUF2141 domain-containing protein</fullName>
    </recommendedName>
</protein>
<proteinExistence type="predicted"/>
<gene>
    <name evidence="2" type="ORF">DD559_03205</name>
</gene>
<dbReference type="RefSeq" id="WP_116470678.1">
    <property type="nucleotide sequence ID" value="NZ_QENQ01000001.1"/>
</dbReference>
<dbReference type="OrthoDB" id="9788332at2"/>
<keyword evidence="1" id="KW-0732">Signal</keyword>
<evidence type="ECO:0000313" key="2">
    <source>
        <dbReference type="EMBL" id="PVX31295.1"/>
    </source>
</evidence>
<dbReference type="InterPro" id="IPR018673">
    <property type="entry name" value="DUF2141"/>
</dbReference>
<organism evidence="2 3">
    <name type="scientific">Sphingomonas pokkalii</name>
    <dbReference type="NCBI Taxonomy" id="2175090"/>
    <lineage>
        <taxon>Bacteria</taxon>
        <taxon>Pseudomonadati</taxon>
        <taxon>Pseudomonadota</taxon>
        <taxon>Alphaproteobacteria</taxon>
        <taxon>Sphingomonadales</taxon>
        <taxon>Sphingomonadaceae</taxon>
        <taxon>Sphingomonas</taxon>
    </lineage>
</organism>
<sequence>MRRAVAALALFPILGGGSPLATLEIDFTKLRSSRGLLQVCIAPAPAVFPDCRDGGGAIKRTIPASSAQLRVTALAPGDYAVAVIHDANGNGRLDTVMGIPREGFGFSRNPAIGFGPPRFTAAQFPLTGGSDRQEVRIRYLL</sequence>
<feature type="chain" id="PRO_5015626566" description="DUF2141 domain-containing protein" evidence="1">
    <location>
        <begin position="22"/>
        <end position="141"/>
    </location>
</feature>
<comment type="caution">
    <text evidence="2">The sequence shown here is derived from an EMBL/GenBank/DDBJ whole genome shotgun (WGS) entry which is preliminary data.</text>
</comment>
<dbReference type="Pfam" id="PF09912">
    <property type="entry name" value="DUF2141"/>
    <property type="match status" value="1"/>
</dbReference>
<accession>A0A2U0SIW1</accession>
<evidence type="ECO:0000256" key="1">
    <source>
        <dbReference type="SAM" id="SignalP"/>
    </source>
</evidence>
<dbReference type="Proteomes" id="UP000245890">
    <property type="component" value="Unassembled WGS sequence"/>
</dbReference>
<evidence type="ECO:0008006" key="4">
    <source>
        <dbReference type="Google" id="ProtNLM"/>
    </source>
</evidence>
<evidence type="ECO:0000313" key="3">
    <source>
        <dbReference type="Proteomes" id="UP000245890"/>
    </source>
</evidence>
<dbReference type="EMBL" id="QENQ01000001">
    <property type="protein sequence ID" value="PVX31295.1"/>
    <property type="molecule type" value="Genomic_DNA"/>
</dbReference>
<reference evidence="2 3" key="1">
    <citation type="submission" date="2018-05" db="EMBL/GenBank/DDBJ databases">
        <title>Description of Sphingomonas pokkalii sp nov, isolated from the rhizosphere of saline tolerant pokkali rice and its draft genome analysis.</title>
        <authorList>
            <person name="Menon R."/>
            <person name="Kumari S."/>
            <person name="Rameshkumar N."/>
        </authorList>
    </citation>
    <scope>NUCLEOTIDE SEQUENCE [LARGE SCALE GENOMIC DNA]</scope>
    <source>
        <strain evidence="2 3">L3B27</strain>
    </source>
</reference>